<sequence>MVMLVVAVLIFTLIHLIRTFAPGFRQSMIDRIGEGPWRGLFSLVSLAALVFLIFAFGHARQTTGMLYSPPFWMAHVTILLMLIAMICLSASFFPPGRIASAVKHPMVLSVKVWAFAHLLANGETSSVILFGAILIWAVILRISLARRERAGLLTRKPFVSARYDLYAFVLGLVLWGLFIWKLHIWLIGVPVSFAM</sequence>
<dbReference type="Proteomes" id="UP000032611">
    <property type="component" value="Chromosome"/>
</dbReference>
<dbReference type="PATRIC" id="fig|1486262.3.peg.430"/>
<evidence type="ECO:0000259" key="6">
    <source>
        <dbReference type="Pfam" id="PF07298"/>
    </source>
</evidence>
<dbReference type="AlphaFoldDB" id="A0A0D5LL94"/>
<feature type="domain" description="NnrU" evidence="6">
    <location>
        <begin position="3"/>
        <end position="190"/>
    </location>
</feature>
<evidence type="ECO:0000313" key="7">
    <source>
        <dbReference type="EMBL" id="AJY44740.1"/>
    </source>
</evidence>
<reference evidence="7 8" key="1">
    <citation type="journal article" date="2015" name="Genome Announc.">
        <title>Complete genome sequence of Martelella endophytica YC6887, which has antifungal activity associated with a halophyte.</title>
        <authorList>
            <person name="Khan A."/>
            <person name="Khan H."/>
            <person name="Chung E.J."/>
            <person name="Hossain M.T."/>
            <person name="Chung Y.R."/>
        </authorList>
    </citation>
    <scope>NUCLEOTIDE SEQUENCE [LARGE SCALE GENOMIC DNA]</scope>
    <source>
        <strain evidence="7">YC6887</strain>
    </source>
</reference>
<evidence type="ECO:0000256" key="3">
    <source>
        <dbReference type="ARBA" id="ARBA00022989"/>
    </source>
</evidence>
<accession>A0A0D5LL94</accession>
<evidence type="ECO:0000256" key="4">
    <source>
        <dbReference type="ARBA" id="ARBA00023136"/>
    </source>
</evidence>
<name>A0A0D5LL94_MAREN</name>
<dbReference type="Pfam" id="PF07298">
    <property type="entry name" value="NnrU"/>
    <property type="match status" value="1"/>
</dbReference>
<dbReference type="OrthoDB" id="5293641at2"/>
<feature type="transmembrane region" description="Helical" evidence="5">
    <location>
        <begin position="35"/>
        <end position="59"/>
    </location>
</feature>
<feature type="transmembrane region" description="Helical" evidence="5">
    <location>
        <begin position="71"/>
        <end position="93"/>
    </location>
</feature>
<dbReference type="HOGENOM" id="CLU_104582_1_0_5"/>
<dbReference type="GO" id="GO:0016020">
    <property type="term" value="C:membrane"/>
    <property type="evidence" value="ECO:0007669"/>
    <property type="project" value="UniProtKB-SubCell"/>
</dbReference>
<evidence type="ECO:0000256" key="2">
    <source>
        <dbReference type="ARBA" id="ARBA00022692"/>
    </source>
</evidence>
<organism evidence="7 8">
    <name type="scientific">Martelella endophytica</name>
    <dbReference type="NCBI Taxonomy" id="1486262"/>
    <lineage>
        <taxon>Bacteria</taxon>
        <taxon>Pseudomonadati</taxon>
        <taxon>Pseudomonadota</taxon>
        <taxon>Alphaproteobacteria</taxon>
        <taxon>Hyphomicrobiales</taxon>
        <taxon>Aurantimonadaceae</taxon>
        <taxon>Martelella</taxon>
    </lineage>
</organism>
<protein>
    <submittedName>
        <fullName evidence="7">NnrU family protein</fullName>
    </submittedName>
</protein>
<keyword evidence="3 5" id="KW-1133">Transmembrane helix</keyword>
<evidence type="ECO:0000313" key="8">
    <source>
        <dbReference type="Proteomes" id="UP000032611"/>
    </source>
</evidence>
<evidence type="ECO:0000256" key="1">
    <source>
        <dbReference type="ARBA" id="ARBA00004141"/>
    </source>
</evidence>
<dbReference type="RefSeq" id="WP_045679325.1">
    <property type="nucleotide sequence ID" value="NZ_CP010803.1"/>
</dbReference>
<keyword evidence="2 5" id="KW-0812">Transmembrane</keyword>
<dbReference type="STRING" id="1486262.TM49_02075"/>
<dbReference type="InterPro" id="IPR009915">
    <property type="entry name" value="NnrU_dom"/>
</dbReference>
<evidence type="ECO:0000256" key="5">
    <source>
        <dbReference type="SAM" id="Phobius"/>
    </source>
</evidence>
<comment type="subcellular location">
    <subcellularLocation>
        <location evidence="1">Membrane</location>
        <topology evidence="1">Multi-pass membrane protein</topology>
    </subcellularLocation>
</comment>
<dbReference type="KEGG" id="mey:TM49_02075"/>
<keyword evidence="4 5" id="KW-0472">Membrane</keyword>
<gene>
    <name evidence="7" type="ORF">TM49_02075</name>
</gene>
<keyword evidence="8" id="KW-1185">Reference proteome</keyword>
<dbReference type="EMBL" id="CP010803">
    <property type="protein sequence ID" value="AJY44740.1"/>
    <property type="molecule type" value="Genomic_DNA"/>
</dbReference>
<feature type="transmembrane region" description="Helical" evidence="5">
    <location>
        <begin position="165"/>
        <end position="187"/>
    </location>
</feature>
<proteinExistence type="predicted"/>
<feature type="transmembrane region" description="Helical" evidence="5">
    <location>
        <begin position="127"/>
        <end position="144"/>
    </location>
</feature>